<evidence type="ECO:0000256" key="3">
    <source>
        <dbReference type="ARBA" id="ARBA00022553"/>
    </source>
</evidence>
<feature type="domain" description="Protein kinase" evidence="11">
    <location>
        <begin position="1"/>
        <end position="79"/>
    </location>
</feature>
<dbReference type="Pfam" id="PF00069">
    <property type="entry name" value="Pkinase"/>
    <property type="match status" value="1"/>
</dbReference>
<dbReference type="GO" id="GO:0005737">
    <property type="term" value="C:cytoplasm"/>
    <property type="evidence" value="ECO:0007669"/>
    <property type="project" value="TreeGrafter"/>
</dbReference>
<dbReference type="PANTHER" id="PTHR24346">
    <property type="entry name" value="MAP/MICROTUBULE AFFINITY-REGULATING KINASE"/>
    <property type="match status" value="1"/>
</dbReference>
<feature type="chain" id="PRO_5032895577" description="Protein kinase domain-containing protein" evidence="10">
    <location>
        <begin position="19"/>
        <end position="99"/>
    </location>
</feature>
<evidence type="ECO:0000259" key="11">
    <source>
        <dbReference type="PROSITE" id="PS50011"/>
    </source>
</evidence>
<dbReference type="GO" id="GO:0005524">
    <property type="term" value="F:ATP binding"/>
    <property type="evidence" value="ECO:0007669"/>
    <property type="project" value="UniProtKB-KW"/>
</dbReference>
<evidence type="ECO:0000256" key="4">
    <source>
        <dbReference type="ARBA" id="ARBA00022723"/>
    </source>
</evidence>
<sequence length="99" mass="11458">MYDMWALGCILYIMITASMPFDDTDVRKMIKTQLNGSIFTSLFLWTEHSMALKQLLNSLLEPDLNRRITIKGVKSHQWFQQGSLSKIKQLLSISDTTLF</sequence>
<keyword evidence="6" id="KW-0221">Differentiation</keyword>
<keyword evidence="2" id="KW-0217">Developmental protein</keyword>
<reference evidence="12" key="1">
    <citation type="submission" date="2020-08" db="EMBL/GenBank/DDBJ databases">
        <title>Genome sequencing and assembly of the red palm weevil Rhynchophorus ferrugineus.</title>
        <authorList>
            <person name="Dias G.B."/>
            <person name="Bergman C.M."/>
            <person name="Manee M."/>
        </authorList>
    </citation>
    <scope>NUCLEOTIDE SEQUENCE</scope>
    <source>
        <strain evidence="12">AA-2017</strain>
        <tissue evidence="12">Whole larva</tissue>
    </source>
</reference>
<evidence type="ECO:0000313" key="13">
    <source>
        <dbReference type="Proteomes" id="UP000625711"/>
    </source>
</evidence>
<evidence type="ECO:0000256" key="7">
    <source>
        <dbReference type="ARBA" id="ARBA00022840"/>
    </source>
</evidence>
<keyword evidence="8" id="KW-0460">Magnesium</keyword>
<dbReference type="Gene3D" id="1.10.510.10">
    <property type="entry name" value="Transferase(Phosphotransferase) domain 1"/>
    <property type="match status" value="1"/>
</dbReference>
<proteinExistence type="predicted"/>
<evidence type="ECO:0000256" key="10">
    <source>
        <dbReference type="SAM" id="SignalP"/>
    </source>
</evidence>
<keyword evidence="10" id="KW-0732">Signal</keyword>
<gene>
    <name evidence="12" type="ORF">GWI33_012470</name>
</gene>
<evidence type="ECO:0000256" key="1">
    <source>
        <dbReference type="ARBA" id="ARBA00001946"/>
    </source>
</evidence>
<dbReference type="SUPFAM" id="SSF56112">
    <property type="entry name" value="Protein kinase-like (PK-like)"/>
    <property type="match status" value="1"/>
</dbReference>
<dbReference type="OrthoDB" id="541276at2759"/>
<dbReference type="PROSITE" id="PS50011">
    <property type="entry name" value="PROTEIN_KINASE_DOM"/>
    <property type="match status" value="1"/>
</dbReference>
<dbReference type="GO" id="GO:0000226">
    <property type="term" value="P:microtubule cytoskeleton organization"/>
    <property type="evidence" value="ECO:0007669"/>
    <property type="project" value="TreeGrafter"/>
</dbReference>
<evidence type="ECO:0000256" key="9">
    <source>
        <dbReference type="ARBA" id="ARBA00022871"/>
    </source>
</evidence>
<keyword evidence="13" id="KW-1185">Reference proteome</keyword>
<keyword evidence="7" id="KW-0067">ATP-binding</keyword>
<dbReference type="Proteomes" id="UP000625711">
    <property type="component" value="Unassembled WGS sequence"/>
</dbReference>
<dbReference type="InterPro" id="IPR000719">
    <property type="entry name" value="Prot_kinase_dom"/>
</dbReference>
<keyword evidence="5" id="KW-0547">Nucleotide-binding</keyword>
<comment type="cofactor">
    <cofactor evidence="1">
        <name>Mg(2+)</name>
        <dbReference type="ChEBI" id="CHEBI:18420"/>
    </cofactor>
</comment>
<comment type="caution">
    <text evidence="12">The sequence shown here is derived from an EMBL/GenBank/DDBJ whole genome shotgun (WGS) entry which is preliminary data.</text>
</comment>
<evidence type="ECO:0000256" key="8">
    <source>
        <dbReference type="ARBA" id="ARBA00022842"/>
    </source>
</evidence>
<dbReference type="AlphaFoldDB" id="A0A834I8V0"/>
<dbReference type="GO" id="GO:0030154">
    <property type="term" value="P:cell differentiation"/>
    <property type="evidence" value="ECO:0007669"/>
    <property type="project" value="UniProtKB-KW"/>
</dbReference>
<dbReference type="EMBL" id="JAACXV010011958">
    <property type="protein sequence ID" value="KAF7274866.1"/>
    <property type="molecule type" value="Genomic_DNA"/>
</dbReference>
<evidence type="ECO:0000256" key="2">
    <source>
        <dbReference type="ARBA" id="ARBA00022473"/>
    </source>
</evidence>
<evidence type="ECO:0000256" key="5">
    <source>
        <dbReference type="ARBA" id="ARBA00022741"/>
    </source>
</evidence>
<dbReference type="GO" id="GO:0035556">
    <property type="term" value="P:intracellular signal transduction"/>
    <property type="evidence" value="ECO:0007669"/>
    <property type="project" value="TreeGrafter"/>
</dbReference>
<evidence type="ECO:0000313" key="12">
    <source>
        <dbReference type="EMBL" id="KAF7274866.1"/>
    </source>
</evidence>
<dbReference type="GO" id="GO:0050321">
    <property type="term" value="F:tau-protein kinase activity"/>
    <property type="evidence" value="ECO:0007669"/>
    <property type="project" value="TreeGrafter"/>
</dbReference>
<keyword evidence="3" id="KW-0597">Phosphoprotein</keyword>
<keyword evidence="4" id="KW-0479">Metal-binding</keyword>
<organism evidence="12 13">
    <name type="scientific">Rhynchophorus ferrugineus</name>
    <name type="common">Red palm weevil</name>
    <name type="synonym">Curculio ferrugineus</name>
    <dbReference type="NCBI Taxonomy" id="354439"/>
    <lineage>
        <taxon>Eukaryota</taxon>
        <taxon>Metazoa</taxon>
        <taxon>Ecdysozoa</taxon>
        <taxon>Arthropoda</taxon>
        <taxon>Hexapoda</taxon>
        <taxon>Insecta</taxon>
        <taxon>Pterygota</taxon>
        <taxon>Neoptera</taxon>
        <taxon>Endopterygota</taxon>
        <taxon>Coleoptera</taxon>
        <taxon>Polyphaga</taxon>
        <taxon>Cucujiformia</taxon>
        <taxon>Curculionidae</taxon>
        <taxon>Dryophthorinae</taxon>
        <taxon>Rhynchophorus</taxon>
    </lineage>
</organism>
<keyword evidence="9" id="KW-0744">Spermatogenesis</keyword>
<dbReference type="PANTHER" id="PTHR24346:SF102">
    <property type="entry name" value="TESTIS-SPECIFIC SERINE_THREONINE-PROTEIN KINASE 1"/>
    <property type="match status" value="1"/>
</dbReference>
<name>A0A834I8V0_RHYFE</name>
<feature type="signal peptide" evidence="10">
    <location>
        <begin position="1"/>
        <end position="18"/>
    </location>
</feature>
<evidence type="ECO:0000256" key="6">
    <source>
        <dbReference type="ARBA" id="ARBA00022782"/>
    </source>
</evidence>
<protein>
    <recommendedName>
        <fullName evidence="11">Protein kinase domain-containing protein</fullName>
    </recommendedName>
</protein>
<accession>A0A834I8V0</accession>
<dbReference type="InterPro" id="IPR011009">
    <property type="entry name" value="Kinase-like_dom_sf"/>
</dbReference>
<dbReference type="GO" id="GO:0046872">
    <property type="term" value="F:metal ion binding"/>
    <property type="evidence" value="ECO:0007669"/>
    <property type="project" value="UniProtKB-KW"/>
</dbReference>
<dbReference type="GO" id="GO:0007283">
    <property type="term" value="P:spermatogenesis"/>
    <property type="evidence" value="ECO:0007669"/>
    <property type="project" value="UniProtKB-KW"/>
</dbReference>